<proteinExistence type="predicted"/>
<comment type="caution">
    <text evidence="2">The sequence shown here is derived from an EMBL/GenBank/DDBJ whole genome shotgun (WGS) entry which is preliminary data.</text>
</comment>
<gene>
    <name evidence="2" type="ORF">SO694_0006106</name>
</gene>
<evidence type="ECO:0000313" key="2">
    <source>
        <dbReference type="EMBL" id="KAK7236228.1"/>
    </source>
</evidence>
<accession>A0ABR1FR55</accession>
<feature type="region of interest" description="Disordered" evidence="1">
    <location>
        <begin position="69"/>
        <end position="104"/>
    </location>
</feature>
<sequence>MLVETTPTPTLRSIDAPPPPLALDASDGQVTPAASDMRRDEMRATLESSPALGNLLESCNLEVDDLLWRAKPTNGKKPPAPPLRRPRRASHDDDSSDDEIFVKPAAKKSCKIEAVTAFPSPQEARISNRVSDNGSPLPPFPSFDSQ</sequence>
<dbReference type="Proteomes" id="UP001363151">
    <property type="component" value="Unassembled WGS sequence"/>
</dbReference>
<feature type="region of interest" description="Disordered" evidence="1">
    <location>
        <begin position="1"/>
        <end position="38"/>
    </location>
</feature>
<dbReference type="EMBL" id="JBBJCI010000285">
    <property type="protein sequence ID" value="KAK7236228.1"/>
    <property type="molecule type" value="Genomic_DNA"/>
</dbReference>
<feature type="region of interest" description="Disordered" evidence="1">
    <location>
        <begin position="118"/>
        <end position="146"/>
    </location>
</feature>
<name>A0ABR1FR55_AURAN</name>
<keyword evidence="3" id="KW-1185">Reference proteome</keyword>
<feature type="compositionally biased region" description="Polar residues" evidence="1">
    <location>
        <begin position="1"/>
        <end position="11"/>
    </location>
</feature>
<protein>
    <submittedName>
        <fullName evidence="2">Uncharacterized protein</fullName>
    </submittedName>
</protein>
<evidence type="ECO:0000256" key="1">
    <source>
        <dbReference type="SAM" id="MobiDB-lite"/>
    </source>
</evidence>
<feature type="compositionally biased region" description="Pro residues" evidence="1">
    <location>
        <begin position="136"/>
        <end position="146"/>
    </location>
</feature>
<evidence type="ECO:0000313" key="3">
    <source>
        <dbReference type="Proteomes" id="UP001363151"/>
    </source>
</evidence>
<reference evidence="2 3" key="1">
    <citation type="submission" date="2024-03" db="EMBL/GenBank/DDBJ databases">
        <title>Aureococcus anophagefferens CCMP1851 and Kratosvirus quantuckense: Draft genome of a second virus-susceptible host strain in the model system.</title>
        <authorList>
            <person name="Chase E."/>
            <person name="Truchon A.R."/>
            <person name="Schepens W."/>
            <person name="Wilhelm S.W."/>
        </authorList>
    </citation>
    <scope>NUCLEOTIDE SEQUENCE [LARGE SCALE GENOMIC DNA]</scope>
    <source>
        <strain evidence="2 3">CCMP1851</strain>
    </source>
</reference>
<organism evidence="2 3">
    <name type="scientific">Aureococcus anophagefferens</name>
    <name type="common">Harmful bloom alga</name>
    <dbReference type="NCBI Taxonomy" id="44056"/>
    <lineage>
        <taxon>Eukaryota</taxon>
        <taxon>Sar</taxon>
        <taxon>Stramenopiles</taxon>
        <taxon>Ochrophyta</taxon>
        <taxon>Pelagophyceae</taxon>
        <taxon>Pelagomonadales</taxon>
        <taxon>Pelagomonadaceae</taxon>
        <taxon>Aureococcus</taxon>
    </lineage>
</organism>